<comment type="subcellular location">
    <subcellularLocation>
        <location evidence="2">Periplasmic flagellum</location>
    </subcellularLocation>
</comment>
<dbReference type="GO" id="GO:0055040">
    <property type="term" value="C:periplasmic flagellum"/>
    <property type="evidence" value="ECO:0007669"/>
    <property type="project" value="UniProtKB-SubCell"/>
</dbReference>
<gene>
    <name evidence="5" type="ORF">HNR50_003541</name>
</gene>
<keyword evidence="3" id="KW-0574">Periplasm</keyword>
<keyword evidence="5" id="KW-0969">Cilium</keyword>
<keyword evidence="6" id="KW-1185">Reference proteome</keyword>
<keyword evidence="5" id="KW-0282">Flagellum</keyword>
<dbReference type="RefSeq" id="WP_184748095.1">
    <property type="nucleotide sequence ID" value="NZ_JACHGJ010000008.1"/>
</dbReference>
<dbReference type="EMBL" id="JACHGJ010000008">
    <property type="protein sequence ID" value="MBB6481860.1"/>
    <property type="molecule type" value="Genomic_DNA"/>
</dbReference>
<proteinExistence type="predicted"/>
<dbReference type="SUPFAM" id="SSF64518">
    <property type="entry name" value="Phase 1 flagellin"/>
    <property type="match status" value="1"/>
</dbReference>
<comment type="caution">
    <text evidence="5">The sequence shown here is derived from an EMBL/GenBank/DDBJ whole genome shotgun (WGS) entry which is preliminary data.</text>
</comment>
<name>A0A841RFT7_9SPIO</name>
<protein>
    <submittedName>
        <fullName evidence="5">Flagellin</fullName>
    </submittedName>
</protein>
<sequence>MKKIYITICIYILGNTFQLFSENSSIRFLNQTISETSKSMERLSSGTLLWTDSPSSKAIYEKLESHIRFLAQSIRNNQDMISYYRTREGFLESTGNSLQRIRELIVQRSNSLYGEDEREIIDSEIFMQYSGILKDLSRAQFNTIPIFGDWLKDEEIEKRFREANFYNLSGIDRIMEAVLSERASIGALINTLEHKGAGLAVEQENASAFQSRGDTDFALELSIMKRNEILFFADLFLLRQE</sequence>
<dbReference type="PANTHER" id="PTHR42792:SF2">
    <property type="entry name" value="FLAGELLIN"/>
    <property type="match status" value="1"/>
</dbReference>
<dbReference type="InterPro" id="IPR001029">
    <property type="entry name" value="Flagellin_N"/>
</dbReference>
<evidence type="ECO:0000313" key="6">
    <source>
        <dbReference type="Proteomes" id="UP000587760"/>
    </source>
</evidence>
<evidence type="ECO:0000313" key="5">
    <source>
        <dbReference type="EMBL" id="MBB6481860.1"/>
    </source>
</evidence>
<keyword evidence="5" id="KW-0966">Cell projection</keyword>
<evidence type="ECO:0000256" key="2">
    <source>
        <dbReference type="ARBA" id="ARBA00004631"/>
    </source>
</evidence>
<organism evidence="5 6">
    <name type="scientific">Spirochaeta isovalerica</name>
    <dbReference type="NCBI Taxonomy" id="150"/>
    <lineage>
        <taxon>Bacteria</taxon>
        <taxon>Pseudomonadati</taxon>
        <taxon>Spirochaetota</taxon>
        <taxon>Spirochaetia</taxon>
        <taxon>Spirochaetales</taxon>
        <taxon>Spirochaetaceae</taxon>
        <taxon>Spirochaeta</taxon>
    </lineage>
</organism>
<dbReference type="InterPro" id="IPR001492">
    <property type="entry name" value="Flagellin"/>
</dbReference>
<dbReference type="GO" id="GO:0005198">
    <property type="term" value="F:structural molecule activity"/>
    <property type="evidence" value="ECO:0007669"/>
    <property type="project" value="InterPro"/>
</dbReference>
<reference evidence="5 6" key="1">
    <citation type="submission" date="2020-08" db="EMBL/GenBank/DDBJ databases">
        <title>Genomic Encyclopedia of Type Strains, Phase IV (KMG-IV): sequencing the most valuable type-strain genomes for metagenomic binning, comparative biology and taxonomic classification.</title>
        <authorList>
            <person name="Goeker M."/>
        </authorList>
    </citation>
    <scope>NUCLEOTIDE SEQUENCE [LARGE SCALE GENOMIC DNA]</scope>
    <source>
        <strain evidence="5 6">DSM 2461</strain>
    </source>
</reference>
<feature type="domain" description="Flagellin N-terminal" evidence="4">
    <location>
        <begin position="25"/>
        <end position="147"/>
    </location>
</feature>
<dbReference type="Proteomes" id="UP000587760">
    <property type="component" value="Unassembled WGS sequence"/>
</dbReference>
<evidence type="ECO:0000259" key="4">
    <source>
        <dbReference type="Pfam" id="PF00669"/>
    </source>
</evidence>
<dbReference type="Pfam" id="PF00669">
    <property type="entry name" value="Flagellin_N"/>
    <property type="match status" value="1"/>
</dbReference>
<dbReference type="Gene3D" id="1.20.1330.10">
    <property type="entry name" value="f41 fragment of flagellin, N-terminal domain"/>
    <property type="match status" value="2"/>
</dbReference>
<dbReference type="PANTHER" id="PTHR42792">
    <property type="entry name" value="FLAGELLIN"/>
    <property type="match status" value="1"/>
</dbReference>
<comment type="function">
    <text evidence="1">Component of the core of the flagella.</text>
</comment>
<dbReference type="AlphaFoldDB" id="A0A841RFT7"/>
<accession>A0A841RFT7</accession>
<evidence type="ECO:0000256" key="1">
    <source>
        <dbReference type="ARBA" id="ARBA00004095"/>
    </source>
</evidence>
<evidence type="ECO:0000256" key="3">
    <source>
        <dbReference type="ARBA" id="ARBA00022764"/>
    </source>
</evidence>